<organism evidence="7 8">
    <name type="scientific">Sphingomonas abietis</name>
    <dbReference type="NCBI Taxonomy" id="3012344"/>
    <lineage>
        <taxon>Bacteria</taxon>
        <taxon>Pseudomonadati</taxon>
        <taxon>Pseudomonadota</taxon>
        <taxon>Alphaproteobacteria</taxon>
        <taxon>Sphingomonadales</taxon>
        <taxon>Sphingomonadaceae</taxon>
        <taxon>Sphingomonas</taxon>
    </lineage>
</organism>
<proteinExistence type="inferred from homology"/>
<dbReference type="PANTHER" id="PTHR21659">
    <property type="entry name" value="HYDROPHOBIC PROTEIN RCI2 LOW TEMPERATURE AND SALT RESPONSIVE PROTEIN LTI6 -RELATED"/>
    <property type="match status" value="1"/>
</dbReference>
<dbReference type="EMBL" id="CP115174">
    <property type="protein sequence ID" value="WBO22401.1"/>
    <property type="molecule type" value="Genomic_DNA"/>
</dbReference>
<gene>
    <name evidence="7" type="ORF">PBT88_20050</name>
</gene>
<dbReference type="RefSeq" id="WP_270077046.1">
    <property type="nucleotide sequence ID" value="NZ_CP115174.1"/>
</dbReference>
<evidence type="ECO:0000256" key="5">
    <source>
        <dbReference type="ARBA" id="ARBA00023136"/>
    </source>
</evidence>
<comment type="subcellular location">
    <subcellularLocation>
        <location evidence="1">Membrane</location>
    </subcellularLocation>
</comment>
<evidence type="ECO:0000313" key="7">
    <source>
        <dbReference type="EMBL" id="WBO22401.1"/>
    </source>
</evidence>
<sequence length="70" mass="7449">MIAPDYRPSLLAIILAVLLPPIGVLIVDGIGMVFLVSLVLTCLGYVPGMVFSLIAVLKPDVMSGLRGNRR</sequence>
<evidence type="ECO:0000256" key="2">
    <source>
        <dbReference type="ARBA" id="ARBA00009530"/>
    </source>
</evidence>
<feature type="transmembrane region" description="Helical" evidence="6">
    <location>
        <begin position="33"/>
        <end position="57"/>
    </location>
</feature>
<feature type="transmembrane region" description="Helical" evidence="6">
    <location>
        <begin position="9"/>
        <end position="27"/>
    </location>
</feature>
<evidence type="ECO:0000256" key="4">
    <source>
        <dbReference type="ARBA" id="ARBA00022989"/>
    </source>
</evidence>
<keyword evidence="4 6" id="KW-1133">Transmembrane helix</keyword>
<keyword evidence="8" id="KW-1185">Reference proteome</keyword>
<dbReference type="Pfam" id="PF01679">
    <property type="entry name" value="Pmp3"/>
    <property type="match status" value="1"/>
</dbReference>
<evidence type="ECO:0000256" key="6">
    <source>
        <dbReference type="SAM" id="Phobius"/>
    </source>
</evidence>
<keyword evidence="5 6" id="KW-0472">Membrane</keyword>
<reference evidence="7 8" key="1">
    <citation type="submission" date="2022-12" db="EMBL/GenBank/DDBJ databases">
        <title>Sphingomonas abieness sp. nov., an endophytic bacterium isolated from Abies koreana.</title>
        <authorList>
            <person name="Jiang L."/>
            <person name="Lee J."/>
        </authorList>
    </citation>
    <scope>NUCLEOTIDE SEQUENCE [LARGE SCALE GENOMIC DNA]</scope>
    <source>
        <strain evidence="8">PAMB 00755</strain>
    </source>
</reference>
<dbReference type="PROSITE" id="PS01309">
    <property type="entry name" value="UPF0057"/>
    <property type="match status" value="1"/>
</dbReference>
<evidence type="ECO:0000256" key="1">
    <source>
        <dbReference type="ARBA" id="ARBA00004370"/>
    </source>
</evidence>
<dbReference type="Proteomes" id="UP001210865">
    <property type="component" value="Chromosome"/>
</dbReference>
<keyword evidence="3 6" id="KW-0812">Transmembrane</keyword>
<comment type="similarity">
    <text evidence="2">Belongs to the UPF0057 (PMP3) family.</text>
</comment>
<evidence type="ECO:0000256" key="3">
    <source>
        <dbReference type="ARBA" id="ARBA00022692"/>
    </source>
</evidence>
<dbReference type="InterPro" id="IPR000612">
    <property type="entry name" value="PMP3"/>
</dbReference>
<evidence type="ECO:0000313" key="8">
    <source>
        <dbReference type="Proteomes" id="UP001210865"/>
    </source>
</evidence>
<dbReference type="PANTHER" id="PTHR21659:SF42">
    <property type="entry name" value="UPF0057 MEMBRANE PROTEIN ZK632.10-RELATED"/>
    <property type="match status" value="1"/>
</dbReference>
<accession>A0ABY7NSD9</accession>
<name>A0ABY7NSD9_9SPHN</name>
<protein>
    <submittedName>
        <fullName evidence="7">YqaE/Pmp3 family membrane protein</fullName>
    </submittedName>
</protein>